<evidence type="ECO:0000313" key="3">
    <source>
        <dbReference type="Proteomes" id="UP000189295"/>
    </source>
</evidence>
<dbReference type="PROSITE" id="PS51257">
    <property type="entry name" value="PROKAR_LIPOPROTEIN"/>
    <property type="match status" value="1"/>
</dbReference>
<dbReference type="RefSeq" id="WP_076952062.1">
    <property type="nucleotide sequence ID" value="NZ_MNPW01000006.1"/>
</dbReference>
<dbReference type="EMBL" id="MNPW01000006">
    <property type="protein sequence ID" value="ONH53813.1"/>
    <property type="molecule type" value="Genomic_DNA"/>
</dbReference>
<dbReference type="Gene3D" id="2.60.40.4150">
    <property type="entry name" value="Type VI secretion system, lipoprotein SciN"/>
    <property type="match status" value="1"/>
</dbReference>
<protein>
    <submittedName>
        <fullName evidence="2">Type VI secretion system-associated lipoprotein</fullName>
    </submittedName>
</protein>
<dbReference type="NCBIfam" id="TIGR03352">
    <property type="entry name" value="VI_chp_3"/>
    <property type="match status" value="1"/>
</dbReference>
<dbReference type="PANTHER" id="PTHR37625">
    <property type="entry name" value="OUTER MEMBRANE LIPOPROTEIN-RELATED"/>
    <property type="match status" value="1"/>
</dbReference>
<gene>
    <name evidence="2" type="ORF">BLL36_13995</name>
</gene>
<reference evidence="2 3" key="1">
    <citation type="submission" date="2016-10" db="EMBL/GenBank/DDBJ databases">
        <title>Pseudomonas lactis sp. nov. and Pseudomonas paralactis sp. nov., isolated from bovine raw milk.</title>
        <authorList>
            <person name="Von Neubeck M."/>
            <person name="Huptas C."/>
            <person name="Glueck C."/>
            <person name="Krewinkel M."/>
            <person name="Stoeckel M."/>
            <person name="Stressler T."/>
            <person name="Fischer L."/>
            <person name="Hinrichs J."/>
            <person name="Scherer S."/>
            <person name="Wenning M."/>
        </authorList>
    </citation>
    <scope>NUCLEOTIDE SEQUENCE [LARGE SCALE GENOMIC DNA]</scope>
    <source>
        <strain evidence="2 3">DSM 17516</strain>
    </source>
</reference>
<dbReference type="Proteomes" id="UP000189295">
    <property type="component" value="Unassembled WGS sequence"/>
</dbReference>
<name>A0A1V2K7Z0_PSECE</name>
<dbReference type="InterPro" id="IPR017734">
    <property type="entry name" value="T6SS_SciN"/>
</dbReference>
<dbReference type="Pfam" id="PF12790">
    <property type="entry name" value="T6SS-SciN"/>
    <property type="match status" value="1"/>
</dbReference>
<keyword evidence="2" id="KW-0449">Lipoprotein</keyword>
<keyword evidence="1" id="KW-0732">Signal</keyword>
<comment type="caution">
    <text evidence="2">The sequence shown here is derived from an EMBL/GenBank/DDBJ whole genome shotgun (WGS) entry which is preliminary data.</text>
</comment>
<dbReference type="OrthoDB" id="5471061at2"/>
<feature type="signal peptide" evidence="1">
    <location>
        <begin position="1"/>
        <end position="22"/>
    </location>
</feature>
<feature type="chain" id="PRO_5010712056" evidence="1">
    <location>
        <begin position="23"/>
        <end position="171"/>
    </location>
</feature>
<organism evidence="2 3">
    <name type="scientific">Pseudomonas cedrina subsp. cedrina</name>
    <dbReference type="NCBI Taxonomy" id="76762"/>
    <lineage>
        <taxon>Bacteria</taxon>
        <taxon>Pseudomonadati</taxon>
        <taxon>Pseudomonadota</taxon>
        <taxon>Gammaproteobacteria</taxon>
        <taxon>Pseudomonadales</taxon>
        <taxon>Pseudomonadaceae</taxon>
        <taxon>Pseudomonas</taxon>
    </lineage>
</organism>
<accession>A0A1V2K7Z0</accession>
<sequence length="171" mass="18465">MIPRFLLAVATLLLLTACAKDAAKPEAPAEAEAEADTAAVELHFHAISGLNPGADGQAAPVRVRIFELKNAATFARSDYFALADRAQSTLGLDLLDQDEVVVQPGAQLSIQRDLDPSTRQIGLLVGYRELDRAQWRTVINVPARQYTEYQISLDVRAVRADVVASPSSPAQ</sequence>
<proteinExistence type="predicted"/>
<evidence type="ECO:0000313" key="2">
    <source>
        <dbReference type="EMBL" id="ONH53813.1"/>
    </source>
</evidence>
<dbReference type="AlphaFoldDB" id="A0A1V2K7Z0"/>
<dbReference type="InterPro" id="IPR038706">
    <property type="entry name" value="Type_VI_SciN-like_sf"/>
</dbReference>
<dbReference type="PANTHER" id="PTHR37625:SF4">
    <property type="entry name" value="OUTER MEMBRANE LIPOPROTEIN"/>
    <property type="match status" value="1"/>
</dbReference>
<evidence type="ECO:0000256" key="1">
    <source>
        <dbReference type="SAM" id="SignalP"/>
    </source>
</evidence>